<proteinExistence type="predicted"/>
<dbReference type="OrthoDB" id="282744at2"/>
<keyword evidence="7" id="KW-1185">Reference proteome</keyword>
<dbReference type="Pfam" id="PF12833">
    <property type="entry name" value="HTH_18"/>
    <property type="match status" value="1"/>
</dbReference>
<dbReference type="InterPro" id="IPR018062">
    <property type="entry name" value="HTH_AraC-typ_CS"/>
</dbReference>
<sequence length="192" mass="21476">MKQAMHSPSPKLPLTASPAAADSTAASRHLQIQRLLAFVDQHIRDPDLCSEHLQARFHMSRASLYRLFQSRGGIANYIRDRRLQLAHTQLRLYPASSITWLLYDLGFGSERQFQRAFQNKFGQSPTQWRARCRSLECSTANHPPAIPGVHAAAQQQTVSFSQGKNTTGQASHPGNQPHANQLIDSIMSSIYT</sequence>
<dbReference type="AlphaFoldDB" id="H8L297"/>
<dbReference type="PANTHER" id="PTHR46796">
    <property type="entry name" value="HTH-TYPE TRANSCRIPTIONAL ACTIVATOR RHAS-RELATED"/>
    <property type="match status" value="1"/>
</dbReference>
<feature type="region of interest" description="Disordered" evidence="4">
    <location>
        <begin position="160"/>
        <end position="183"/>
    </location>
</feature>
<dbReference type="Proteomes" id="UP000005234">
    <property type="component" value="Chromosome"/>
</dbReference>
<evidence type="ECO:0000256" key="2">
    <source>
        <dbReference type="ARBA" id="ARBA00023125"/>
    </source>
</evidence>
<evidence type="ECO:0000313" key="7">
    <source>
        <dbReference type="Proteomes" id="UP000005234"/>
    </source>
</evidence>
<dbReference type="PANTHER" id="PTHR46796:SF6">
    <property type="entry name" value="ARAC SUBFAMILY"/>
    <property type="match status" value="1"/>
</dbReference>
<dbReference type="HOGENOM" id="CLU_1413316_0_0_6"/>
<evidence type="ECO:0000256" key="1">
    <source>
        <dbReference type="ARBA" id="ARBA00023015"/>
    </source>
</evidence>
<dbReference type="PROSITE" id="PS01124">
    <property type="entry name" value="HTH_ARAC_FAMILY_2"/>
    <property type="match status" value="1"/>
</dbReference>
<evidence type="ECO:0000259" key="5">
    <source>
        <dbReference type="PROSITE" id="PS01124"/>
    </source>
</evidence>
<dbReference type="PROSITE" id="PS00041">
    <property type="entry name" value="HTH_ARAC_FAMILY_1"/>
    <property type="match status" value="1"/>
</dbReference>
<keyword evidence="3" id="KW-0804">Transcription</keyword>
<dbReference type="SMART" id="SM00342">
    <property type="entry name" value="HTH_ARAC"/>
    <property type="match status" value="1"/>
</dbReference>
<evidence type="ECO:0000313" key="6">
    <source>
        <dbReference type="EMBL" id="AFC87606.1"/>
    </source>
</evidence>
<dbReference type="InterPro" id="IPR009057">
    <property type="entry name" value="Homeodomain-like_sf"/>
</dbReference>
<dbReference type="GO" id="GO:0043565">
    <property type="term" value="F:sequence-specific DNA binding"/>
    <property type="evidence" value="ECO:0007669"/>
    <property type="project" value="InterPro"/>
</dbReference>
<evidence type="ECO:0000256" key="4">
    <source>
        <dbReference type="SAM" id="MobiDB-lite"/>
    </source>
</evidence>
<keyword evidence="1" id="KW-0805">Transcription regulation</keyword>
<gene>
    <name evidence="6" type="ordered locus">Fraau_3283</name>
</gene>
<accession>H8L297</accession>
<dbReference type="SUPFAM" id="SSF46689">
    <property type="entry name" value="Homeodomain-like"/>
    <property type="match status" value="1"/>
</dbReference>
<feature type="domain" description="HTH araC/xylS-type" evidence="5">
    <location>
        <begin position="33"/>
        <end position="131"/>
    </location>
</feature>
<dbReference type="GO" id="GO:0003700">
    <property type="term" value="F:DNA-binding transcription factor activity"/>
    <property type="evidence" value="ECO:0007669"/>
    <property type="project" value="InterPro"/>
</dbReference>
<keyword evidence="2 6" id="KW-0238">DNA-binding</keyword>
<organism evidence="6 7">
    <name type="scientific">Frateuria aurantia (strain ATCC 33424 / DSM 6220 / KCTC 2777 / LMG 1558 / NBRC 3245 / NCIMB 13370)</name>
    <name type="common">Acetobacter aurantius</name>
    <dbReference type="NCBI Taxonomy" id="767434"/>
    <lineage>
        <taxon>Bacteria</taxon>
        <taxon>Pseudomonadati</taxon>
        <taxon>Pseudomonadota</taxon>
        <taxon>Gammaproteobacteria</taxon>
        <taxon>Lysobacterales</taxon>
        <taxon>Rhodanobacteraceae</taxon>
        <taxon>Frateuria</taxon>
    </lineage>
</organism>
<dbReference type="KEGG" id="fau:Fraau_3283"/>
<reference evidence="6" key="1">
    <citation type="submission" date="2012-02" db="EMBL/GenBank/DDBJ databases">
        <title>The complete genome of Frateuria aurantia DSM 6220.</title>
        <authorList>
            <consortium name="US DOE Joint Genome Institute (JGI-PGF)"/>
            <person name="Lucas S."/>
            <person name="Copeland A."/>
            <person name="Lapidus A."/>
            <person name="Glavina del Rio T."/>
            <person name="Dalin E."/>
            <person name="Tice H."/>
            <person name="Bruce D."/>
            <person name="Goodwin L."/>
            <person name="Pitluck S."/>
            <person name="Peters L."/>
            <person name="Ovchinnikova G."/>
            <person name="Teshima H."/>
            <person name="Kyrpides N."/>
            <person name="Mavromatis K."/>
            <person name="Ivanova N."/>
            <person name="Brettin T."/>
            <person name="Detter J.C."/>
            <person name="Han C."/>
            <person name="Larimer F."/>
            <person name="Land M."/>
            <person name="Hauser L."/>
            <person name="Markowitz V."/>
            <person name="Cheng J.-F."/>
            <person name="Hugenholtz P."/>
            <person name="Woyke T."/>
            <person name="Wu D."/>
            <person name="Brambilla E."/>
            <person name="Klenk H.-P."/>
            <person name="Eisen J.A."/>
        </authorList>
    </citation>
    <scope>NUCLEOTIDE SEQUENCE</scope>
    <source>
        <strain evidence="6">DSM 6220</strain>
    </source>
</reference>
<dbReference type="InterPro" id="IPR018060">
    <property type="entry name" value="HTH_AraC"/>
</dbReference>
<dbReference type="eggNOG" id="COG2207">
    <property type="taxonomic scope" value="Bacteria"/>
</dbReference>
<name>H8L297_FRAAD</name>
<dbReference type="Gene3D" id="1.10.10.60">
    <property type="entry name" value="Homeodomain-like"/>
    <property type="match status" value="1"/>
</dbReference>
<dbReference type="InterPro" id="IPR050204">
    <property type="entry name" value="AraC_XylS_family_regulators"/>
</dbReference>
<protein>
    <submittedName>
        <fullName evidence="6">DNA-binding domain-containing protein, AraC-type</fullName>
    </submittedName>
</protein>
<evidence type="ECO:0000256" key="3">
    <source>
        <dbReference type="ARBA" id="ARBA00023163"/>
    </source>
</evidence>
<dbReference type="EMBL" id="CP003350">
    <property type="protein sequence ID" value="AFC87606.1"/>
    <property type="molecule type" value="Genomic_DNA"/>
</dbReference>